<evidence type="ECO:0000256" key="3">
    <source>
        <dbReference type="ARBA" id="ARBA00022692"/>
    </source>
</evidence>
<evidence type="ECO:0000256" key="5">
    <source>
        <dbReference type="ARBA" id="ARBA00023136"/>
    </source>
</evidence>
<feature type="transmembrane region" description="Helical" evidence="6">
    <location>
        <begin position="78"/>
        <end position="98"/>
    </location>
</feature>
<feature type="transmembrane region" description="Helical" evidence="6">
    <location>
        <begin position="298"/>
        <end position="321"/>
    </location>
</feature>
<dbReference type="PANTHER" id="PTHR30250">
    <property type="entry name" value="PST FAMILY PREDICTED COLANIC ACID TRANSPORTER"/>
    <property type="match status" value="1"/>
</dbReference>
<keyword evidence="3 6" id="KW-0812">Transmembrane</keyword>
<protein>
    <submittedName>
        <fullName evidence="7">Polysaccharide biosynthesis protein</fullName>
    </submittedName>
    <submittedName>
        <fullName evidence="8">Polysaccharide transporter, PST family</fullName>
    </submittedName>
</protein>
<comment type="caution">
    <text evidence="8">The sequence shown here is derived from an EMBL/GenBank/DDBJ whole genome shotgun (WGS) entry which is preliminary data.</text>
</comment>
<feature type="transmembrane region" description="Helical" evidence="6">
    <location>
        <begin position="390"/>
        <end position="408"/>
    </location>
</feature>
<dbReference type="GO" id="GO:0009246">
    <property type="term" value="P:enterobacterial common antigen biosynthetic process"/>
    <property type="evidence" value="ECO:0007669"/>
    <property type="project" value="InterPro"/>
</dbReference>
<feature type="transmembrane region" description="Helical" evidence="6">
    <location>
        <begin position="118"/>
        <end position="140"/>
    </location>
</feature>
<reference evidence="8 10" key="2">
    <citation type="submission" date="2016-10" db="EMBL/GenBank/DDBJ databases">
        <authorList>
            <person name="Varghese N."/>
            <person name="Submissions S."/>
        </authorList>
    </citation>
    <scope>NUCLEOTIDE SEQUENCE [LARGE SCALE GENOMIC DNA]</scope>
    <source>
        <strain evidence="8 10">DSM 2094</strain>
    </source>
</reference>
<feature type="transmembrane region" description="Helical" evidence="6">
    <location>
        <begin position="45"/>
        <end position="66"/>
    </location>
</feature>
<feature type="transmembrane region" description="Helical" evidence="6">
    <location>
        <begin position="7"/>
        <end position="33"/>
    </location>
</feature>
<comment type="subcellular location">
    <subcellularLocation>
        <location evidence="1">Cell membrane</location>
        <topology evidence="1">Multi-pass membrane protein</topology>
    </subcellularLocation>
</comment>
<dbReference type="RefSeq" id="WP_086989870.1">
    <property type="nucleotide sequence ID" value="NZ_FJMZ01000034.1"/>
</dbReference>
<evidence type="ECO:0000313" key="7">
    <source>
        <dbReference type="EMBL" id="CZQ99445.1"/>
    </source>
</evidence>
<keyword evidence="9" id="KW-1185">Reference proteome</keyword>
<dbReference type="PANTHER" id="PTHR30250:SF30">
    <property type="entry name" value="LIPID III FLIPPASE"/>
    <property type="match status" value="1"/>
</dbReference>
<evidence type="ECO:0000256" key="6">
    <source>
        <dbReference type="SAM" id="Phobius"/>
    </source>
</evidence>
<dbReference type="CDD" id="cd13125">
    <property type="entry name" value="MATE_like_10"/>
    <property type="match status" value="1"/>
</dbReference>
<reference evidence="7 9" key="1">
    <citation type="submission" date="2016-02" db="EMBL/GenBank/DDBJ databases">
        <authorList>
            <person name="Strepis N."/>
        </authorList>
    </citation>
    <scope>NUCLEOTIDE SEQUENCE [LARGE SCALE GENOMIC DNA]</scope>
    <source>
        <strain evidence="7">Trichococcus flocculiformis</strain>
    </source>
</reference>
<dbReference type="EMBL" id="FJMZ01000034">
    <property type="protein sequence ID" value="CZQ99445.1"/>
    <property type="molecule type" value="Genomic_DNA"/>
</dbReference>
<evidence type="ECO:0000313" key="9">
    <source>
        <dbReference type="Proteomes" id="UP000195947"/>
    </source>
</evidence>
<dbReference type="EMBL" id="FOQC01000027">
    <property type="protein sequence ID" value="SFH93453.1"/>
    <property type="molecule type" value="Genomic_DNA"/>
</dbReference>
<keyword evidence="5 6" id="KW-0472">Membrane</keyword>
<feature type="transmembrane region" description="Helical" evidence="6">
    <location>
        <begin position="147"/>
        <end position="165"/>
    </location>
</feature>
<organism evidence="8 10">
    <name type="scientific">Trichococcus flocculiformis</name>
    <dbReference type="NCBI Taxonomy" id="82803"/>
    <lineage>
        <taxon>Bacteria</taxon>
        <taxon>Bacillati</taxon>
        <taxon>Bacillota</taxon>
        <taxon>Bacilli</taxon>
        <taxon>Lactobacillales</taxon>
        <taxon>Carnobacteriaceae</taxon>
        <taxon>Trichococcus</taxon>
    </lineage>
</organism>
<feature type="transmembrane region" description="Helical" evidence="6">
    <location>
        <begin position="361"/>
        <end position="384"/>
    </location>
</feature>
<dbReference type="InterPro" id="IPR002797">
    <property type="entry name" value="Polysacc_synth"/>
</dbReference>
<dbReference type="Pfam" id="PF01943">
    <property type="entry name" value="Polysacc_synt"/>
    <property type="match status" value="1"/>
</dbReference>
<evidence type="ECO:0000313" key="10">
    <source>
        <dbReference type="Proteomes" id="UP000199686"/>
    </source>
</evidence>
<dbReference type="Proteomes" id="UP000199686">
    <property type="component" value="Unassembled WGS sequence"/>
</dbReference>
<dbReference type="InterPro" id="IPR050833">
    <property type="entry name" value="Poly_Biosynth_Transport"/>
</dbReference>
<keyword evidence="4 6" id="KW-1133">Transmembrane helix</keyword>
<feature type="transmembrane region" description="Helical" evidence="6">
    <location>
        <begin position="171"/>
        <end position="192"/>
    </location>
</feature>
<dbReference type="InterPro" id="IPR044550">
    <property type="entry name" value="WzxE"/>
</dbReference>
<proteinExistence type="predicted"/>
<dbReference type="AlphaFoldDB" id="A0AB38BJ63"/>
<feature type="transmembrane region" description="Helical" evidence="6">
    <location>
        <begin position="333"/>
        <end position="354"/>
    </location>
</feature>
<dbReference type="Proteomes" id="UP000195947">
    <property type="component" value="Unassembled WGS sequence"/>
</dbReference>
<keyword evidence="2" id="KW-1003">Cell membrane</keyword>
<accession>A0AB38BJ63</accession>
<gene>
    <name evidence="8" type="ORF">SAMN04488507_10276</name>
    <name evidence="7" type="ORF">TFLO_2417</name>
</gene>
<evidence type="ECO:0000256" key="1">
    <source>
        <dbReference type="ARBA" id="ARBA00004651"/>
    </source>
</evidence>
<name>A0AB38BJ63_9LACT</name>
<evidence type="ECO:0000313" key="8">
    <source>
        <dbReference type="EMBL" id="SFH93453.1"/>
    </source>
</evidence>
<sequence length="422" mass="47206">MNLFKTSFWAALSSVIKMLAGIVTSKIMAIYIGPAGIALLGNFNNIVGILTTFSNGAISSGITKYISQYESEEEKRSIVSHALKITLVCSVLLGVVVVALKDVLSKMTFGNTEYSNVFVILGVTVVFFGLNATITGVLNGYTYIKELILTGILGSILSMLLAYFITIRFGLFGALVNAIIAQIFIFAINVFFVNKLKLFNRQMLREKLDRLLLVDLLKFALMSIVSALVVPVSTLVIRKYVFDNFSGNEAGYVQGIWSISNTYLSVVTTTLSIYYLPTLSGIQDRAKLRAEIKNGYKFILPLAVLAGVMIFIFRDLIINILYTPEFLPMREYFTFQIIGDGLKIASWILAYLMVAKAMTRLFIVTEVIFSLTYVLFSVVFMNLFGSVGVTYGYALNYFLYLILMLFLFRKILLPNRKDTEFQ</sequence>
<feature type="transmembrane region" description="Helical" evidence="6">
    <location>
        <begin position="212"/>
        <end position="236"/>
    </location>
</feature>
<feature type="transmembrane region" description="Helical" evidence="6">
    <location>
        <begin position="256"/>
        <end position="277"/>
    </location>
</feature>
<evidence type="ECO:0000256" key="2">
    <source>
        <dbReference type="ARBA" id="ARBA00022475"/>
    </source>
</evidence>
<dbReference type="GO" id="GO:0005886">
    <property type="term" value="C:plasma membrane"/>
    <property type="evidence" value="ECO:0007669"/>
    <property type="project" value="UniProtKB-SubCell"/>
</dbReference>
<evidence type="ECO:0000256" key="4">
    <source>
        <dbReference type="ARBA" id="ARBA00022989"/>
    </source>
</evidence>